<dbReference type="Pfam" id="PF00168">
    <property type="entry name" value="C2"/>
    <property type="match status" value="1"/>
</dbReference>
<dbReference type="Pfam" id="PF00400">
    <property type="entry name" value="WD40"/>
    <property type="match status" value="2"/>
</dbReference>
<evidence type="ECO:0000256" key="2">
    <source>
        <dbReference type="ARBA" id="ARBA00022737"/>
    </source>
</evidence>
<dbReference type="Proteomes" id="UP000076532">
    <property type="component" value="Unassembled WGS sequence"/>
</dbReference>
<accession>A0A166QGM3</accession>
<keyword evidence="1 3" id="KW-0853">WD repeat</keyword>
<keyword evidence="2" id="KW-0677">Repeat</keyword>
<dbReference type="SMART" id="SM00239">
    <property type="entry name" value="C2"/>
    <property type="match status" value="1"/>
</dbReference>
<dbReference type="SUPFAM" id="SSF49562">
    <property type="entry name" value="C2 domain (Calcium/lipid-binding domain, CaLB)"/>
    <property type="match status" value="1"/>
</dbReference>
<dbReference type="SUPFAM" id="SSF50998">
    <property type="entry name" value="Quinoprotein alcohol dehydrogenase-like"/>
    <property type="match status" value="1"/>
</dbReference>
<evidence type="ECO:0000256" key="1">
    <source>
        <dbReference type="ARBA" id="ARBA00022574"/>
    </source>
</evidence>
<dbReference type="Pfam" id="PF24883">
    <property type="entry name" value="NPHP3_N"/>
    <property type="match status" value="1"/>
</dbReference>
<protein>
    <recommendedName>
        <fullName evidence="4">C2 domain-containing protein</fullName>
    </recommendedName>
</protein>
<dbReference type="PROSITE" id="PS50004">
    <property type="entry name" value="C2"/>
    <property type="match status" value="1"/>
</dbReference>
<feature type="repeat" description="WD" evidence="3">
    <location>
        <begin position="1246"/>
        <end position="1287"/>
    </location>
</feature>
<dbReference type="PANTHER" id="PTHR22847:SF637">
    <property type="entry name" value="WD REPEAT DOMAIN 5B"/>
    <property type="match status" value="1"/>
</dbReference>
<dbReference type="STRING" id="436010.A0A166QGM3"/>
<dbReference type="SMART" id="SM00320">
    <property type="entry name" value="WD40"/>
    <property type="match status" value="3"/>
</dbReference>
<dbReference type="InterPro" id="IPR000008">
    <property type="entry name" value="C2_dom"/>
</dbReference>
<proteinExistence type="predicted"/>
<feature type="domain" description="C2" evidence="4">
    <location>
        <begin position="22"/>
        <end position="141"/>
    </location>
</feature>
<feature type="repeat" description="WD" evidence="3">
    <location>
        <begin position="1151"/>
        <end position="1192"/>
    </location>
</feature>
<sequence length="1395" mass="153230">MLRRLAEGVAETRVSYKESIDSISAPGFTDTPMSPQLLPVAYTLQIISADDLPLRRFKIFGEPRRNVFVKAKVEDCSEETKVRMRSSSPEWKETFKIEARETSSVISLQLFDSAVRSTSLICASKITISELLQGCRYGKAAELDLHDNQSRPKGHIKIQLSLTRSGSWTVDEAQHLALVLAQKPNSAMAVAAGCIDAVDGLLAIDFPTPPAIAAQSIQNVISKLENFMRIADAVAEVHPYAKGAVVVLSAVYKIIVAQLAIDQSVADLFQTMQDVYSFVDAIEAVPSKIKLLEKIIERILIQTAECGRLIQEYSGHGFAGRCLRETMGASTPDKVAAMAQNLTTLRGQFDTGVAINTAVVCFRIQTDVTTLVENQTLDKLGSSVEDLSCLSPCHPGTRYDVIHEILEWASSPSKGDSSNVFCLHGVAGIGKSAVAATIATRFSEMGRLGAFVDFDRAPPEQSQLSTAVKSLARQLAEYDGRFRASIVEIIKDRTKALALRAPLAKQFDMLIVKPLASITTLPGEGPIVIVLDGLYKCGQPDDWARLLALIVGQTESLPSNLRFIITSRTVNGTNAVLHPRIKSRELRSSSHADMSAYFIFRMQQIQLKNEGLQEDWPGPTAIAGLTTRAFGFFPWAINASKFVDAYCPPERLNTLLLQPRRSIPEINFPLDELYKAALKSAGDWTDPHFVSDFRAIIDAILGSPIALSTAAIGRLLDRPISPDSPPVMVMIRSLGSVLSHGPIVQVLHPSFLDFLSSRERCGLDGFEHGPVRPGLNAGPATLCLQRMNAGLKYNICSIQTLSASLTTEVLPEELAYACESWVDHIYTDDAFESREMEKLMVIFLRTHLLHWFEAMALLKNSAEMVPMLRRVATWLEDHTFEDQSLVNLISEAIGFASKFAANIADHPLYVYYVAVHFCPSDSILYELFHDTLVDSLVPLVPLHGPVRISADTTILYLLIMNVGLKRNICNMVLSARLTAEVLPEAPAYACQSWVDHLCAGGIFGSWVMEKLVVFLRTHLLHWFEAMSLLKKSAEIAPMLQRVATWLEENAFEDKSLKDLVIEAIDFARKFAAEIAEHPLYVYYTALPLLPSHSMLYQLSHDSLVNPSVLLVTNPDTMRCLALSTNGHRIVIGSYNHTIVRDTATGEELVKMADMEGIVHSVAFSYNGSHITCGTHISTVYVWDARTGARVIGPLSHSGSSMYVNVVAWSTDGECLLSGCRTGEVILWNITSPNGNQPITKIHHPGCIERKNPLSSLVFSSDGSQIASCSTRGDVHVWDSKTGGIVWSVREPQGSDPSGGISFLSSDTREFLVVETKECTQARDATTGELCLLPDSLAGAVGLTRCDLRVNLLIEGIVKHHGINEGSLWAAQGEYFAFGERYTNQCHIVHLPQSLL</sequence>
<evidence type="ECO:0000256" key="3">
    <source>
        <dbReference type="PROSITE-ProRule" id="PRU00221"/>
    </source>
</evidence>
<dbReference type="InterPro" id="IPR011047">
    <property type="entry name" value="Quinoprotein_ADH-like_sf"/>
</dbReference>
<dbReference type="OrthoDB" id="163438at2759"/>
<evidence type="ECO:0000313" key="6">
    <source>
        <dbReference type="Proteomes" id="UP000076532"/>
    </source>
</evidence>
<dbReference type="InterPro" id="IPR056884">
    <property type="entry name" value="NPHP3-like_N"/>
</dbReference>
<organism evidence="5 6">
    <name type="scientific">Athelia psychrophila</name>
    <dbReference type="NCBI Taxonomy" id="1759441"/>
    <lineage>
        <taxon>Eukaryota</taxon>
        <taxon>Fungi</taxon>
        <taxon>Dikarya</taxon>
        <taxon>Basidiomycota</taxon>
        <taxon>Agaricomycotina</taxon>
        <taxon>Agaricomycetes</taxon>
        <taxon>Agaricomycetidae</taxon>
        <taxon>Atheliales</taxon>
        <taxon>Atheliaceae</taxon>
        <taxon>Athelia</taxon>
    </lineage>
</organism>
<dbReference type="InterPro" id="IPR035892">
    <property type="entry name" value="C2_domain_sf"/>
</dbReference>
<dbReference type="Gene3D" id="3.40.50.300">
    <property type="entry name" value="P-loop containing nucleotide triphosphate hydrolases"/>
    <property type="match status" value="1"/>
</dbReference>
<dbReference type="InterPro" id="IPR027417">
    <property type="entry name" value="P-loop_NTPase"/>
</dbReference>
<gene>
    <name evidence="5" type="ORF">FIBSPDRAFT_319714</name>
</gene>
<dbReference type="Gene3D" id="2.130.10.10">
    <property type="entry name" value="YVTN repeat-like/Quinoprotein amine dehydrogenase"/>
    <property type="match status" value="2"/>
</dbReference>
<evidence type="ECO:0000259" key="4">
    <source>
        <dbReference type="PROSITE" id="PS50004"/>
    </source>
</evidence>
<dbReference type="PROSITE" id="PS50082">
    <property type="entry name" value="WD_REPEATS_2"/>
    <property type="match status" value="3"/>
</dbReference>
<keyword evidence="6" id="KW-1185">Reference proteome</keyword>
<dbReference type="SUPFAM" id="SSF52540">
    <property type="entry name" value="P-loop containing nucleoside triphosphate hydrolases"/>
    <property type="match status" value="1"/>
</dbReference>
<dbReference type="InterPro" id="IPR015943">
    <property type="entry name" value="WD40/YVTN_repeat-like_dom_sf"/>
</dbReference>
<dbReference type="PANTHER" id="PTHR22847">
    <property type="entry name" value="WD40 REPEAT PROTEIN"/>
    <property type="match status" value="1"/>
</dbReference>
<feature type="repeat" description="WD" evidence="3">
    <location>
        <begin position="1196"/>
        <end position="1231"/>
    </location>
</feature>
<dbReference type="GO" id="GO:1990234">
    <property type="term" value="C:transferase complex"/>
    <property type="evidence" value="ECO:0007669"/>
    <property type="project" value="UniProtKB-ARBA"/>
</dbReference>
<dbReference type="InterPro" id="IPR001680">
    <property type="entry name" value="WD40_rpt"/>
</dbReference>
<reference evidence="5 6" key="1">
    <citation type="journal article" date="2016" name="Mol. Biol. Evol.">
        <title>Comparative Genomics of Early-Diverging Mushroom-Forming Fungi Provides Insights into the Origins of Lignocellulose Decay Capabilities.</title>
        <authorList>
            <person name="Nagy L.G."/>
            <person name="Riley R."/>
            <person name="Tritt A."/>
            <person name="Adam C."/>
            <person name="Daum C."/>
            <person name="Floudas D."/>
            <person name="Sun H."/>
            <person name="Yadav J.S."/>
            <person name="Pangilinan J."/>
            <person name="Larsson K.H."/>
            <person name="Matsuura K."/>
            <person name="Barry K."/>
            <person name="Labutti K."/>
            <person name="Kuo R."/>
            <person name="Ohm R.A."/>
            <person name="Bhattacharya S.S."/>
            <person name="Shirouzu T."/>
            <person name="Yoshinaga Y."/>
            <person name="Martin F.M."/>
            <person name="Grigoriev I.V."/>
            <person name="Hibbett D.S."/>
        </authorList>
    </citation>
    <scope>NUCLEOTIDE SEQUENCE [LARGE SCALE GENOMIC DNA]</scope>
    <source>
        <strain evidence="5 6">CBS 109695</strain>
    </source>
</reference>
<dbReference type="Gene3D" id="2.60.40.150">
    <property type="entry name" value="C2 domain"/>
    <property type="match status" value="1"/>
</dbReference>
<name>A0A166QGM3_9AGAM</name>
<evidence type="ECO:0000313" key="5">
    <source>
        <dbReference type="EMBL" id="KZP27126.1"/>
    </source>
</evidence>
<dbReference type="EMBL" id="KV417510">
    <property type="protein sequence ID" value="KZP27126.1"/>
    <property type="molecule type" value="Genomic_DNA"/>
</dbReference>